<evidence type="ECO:0000313" key="18">
    <source>
        <dbReference type="Proteomes" id="UP000178776"/>
    </source>
</evidence>
<organism evidence="17 18">
    <name type="scientific">Chromobacterium vaccinii</name>
    <dbReference type="NCBI Taxonomy" id="1108595"/>
    <lineage>
        <taxon>Bacteria</taxon>
        <taxon>Pseudomonadati</taxon>
        <taxon>Pseudomonadota</taxon>
        <taxon>Betaproteobacteria</taxon>
        <taxon>Neisseriales</taxon>
        <taxon>Chromobacteriaceae</taxon>
        <taxon>Chromobacterium</taxon>
    </lineage>
</organism>
<evidence type="ECO:0000256" key="7">
    <source>
        <dbReference type="ARBA" id="ARBA00023065"/>
    </source>
</evidence>
<keyword evidence="5 12" id="KW-0812">Transmembrane</keyword>
<dbReference type="PANTHER" id="PTHR30069:SF53">
    <property type="entry name" value="COLICIN I RECEPTOR-RELATED"/>
    <property type="match status" value="1"/>
</dbReference>
<comment type="similarity">
    <text evidence="2 12 13">Belongs to the TonB-dependent receptor family.</text>
</comment>
<evidence type="ECO:0000256" key="11">
    <source>
        <dbReference type="ARBA" id="ARBA00023237"/>
    </source>
</evidence>
<keyword evidence="3 12" id="KW-0813">Transport</keyword>
<evidence type="ECO:0000256" key="9">
    <source>
        <dbReference type="ARBA" id="ARBA00023136"/>
    </source>
</evidence>
<evidence type="ECO:0000256" key="2">
    <source>
        <dbReference type="ARBA" id="ARBA00009810"/>
    </source>
</evidence>
<evidence type="ECO:0008006" key="19">
    <source>
        <dbReference type="Google" id="ProtNLM"/>
    </source>
</evidence>
<dbReference type="Gene3D" id="2.170.130.10">
    <property type="entry name" value="TonB-dependent receptor, plug domain"/>
    <property type="match status" value="1"/>
</dbReference>
<dbReference type="Pfam" id="PF07715">
    <property type="entry name" value="Plug"/>
    <property type="match status" value="1"/>
</dbReference>
<dbReference type="EMBL" id="CP017707">
    <property type="protein sequence ID" value="AOZ50806.1"/>
    <property type="molecule type" value="Genomic_DNA"/>
</dbReference>
<reference evidence="17 18" key="1">
    <citation type="submission" date="2016-10" db="EMBL/GenBank/DDBJ databases">
        <title>Chromobacterium muskegensis sp. nov., an insecticidal bacterium isolated from Sphagnum bogs.</title>
        <authorList>
            <person name="Sparks M.E."/>
            <person name="Blackburn M.B."/>
            <person name="Gundersen-Rindal D.E."/>
            <person name="Mitchell A."/>
            <person name="Farrar R."/>
            <person name="Kuhar D."/>
        </authorList>
    </citation>
    <scope>NUCLEOTIDE SEQUENCE [LARGE SCALE GENOMIC DNA]</scope>
    <source>
        <strain evidence="17 18">21-1</strain>
    </source>
</reference>
<dbReference type="Gene3D" id="2.40.170.20">
    <property type="entry name" value="TonB-dependent receptor, beta-barrel domain"/>
    <property type="match status" value="1"/>
</dbReference>
<evidence type="ECO:0000256" key="10">
    <source>
        <dbReference type="ARBA" id="ARBA00023170"/>
    </source>
</evidence>
<evidence type="ECO:0000259" key="15">
    <source>
        <dbReference type="Pfam" id="PF00593"/>
    </source>
</evidence>
<comment type="subcellular location">
    <subcellularLocation>
        <location evidence="1 12">Cell outer membrane</location>
        <topology evidence="1 12">Multi-pass membrane protein</topology>
    </subcellularLocation>
</comment>
<accession>A0A1D9LHS8</accession>
<feature type="signal peptide" evidence="14">
    <location>
        <begin position="1"/>
        <end position="21"/>
    </location>
</feature>
<dbReference type="KEGG" id="cvc:BKX93_12905"/>
<keyword evidence="11 12" id="KW-0998">Cell outer membrane</keyword>
<evidence type="ECO:0000313" key="17">
    <source>
        <dbReference type="EMBL" id="AOZ50806.1"/>
    </source>
</evidence>
<dbReference type="PROSITE" id="PS51257">
    <property type="entry name" value="PROKAR_LIPOPROTEIN"/>
    <property type="match status" value="1"/>
</dbReference>
<evidence type="ECO:0000256" key="8">
    <source>
        <dbReference type="ARBA" id="ARBA00023077"/>
    </source>
</evidence>
<evidence type="ECO:0000256" key="13">
    <source>
        <dbReference type="RuleBase" id="RU003357"/>
    </source>
</evidence>
<dbReference type="InterPro" id="IPR000531">
    <property type="entry name" value="Beta-barrel_TonB"/>
</dbReference>
<evidence type="ECO:0000256" key="14">
    <source>
        <dbReference type="SAM" id="SignalP"/>
    </source>
</evidence>
<keyword evidence="6 14" id="KW-0732">Signal</keyword>
<dbReference type="GeneID" id="68842108"/>
<dbReference type="InterPro" id="IPR036942">
    <property type="entry name" value="Beta-barrel_TonB_sf"/>
</dbReference>
<dbReference type="InterPro" id="IPR012910">
    <property type="entry name" value="Plug_dom"/>
</dbReference>
<evidence type="ECO:0000256" key="12">
    <source>
        <dbReference type="PROSITE-ProRule" id="PRU01360"/>
    </source>
</evidence>
<keyword evidence="4 12" id="KW-1134">Transmembrane beta strand</keyword>
<gene>
    <name evidence="17" type="ORF">BKX93_12905</name>
</gene>
<evidence type="ECO:0000256" key="1">
    <source>
        <dbReference type="ARBA" id="ARBA00004571"/>
    </source>
</evidence>
<keyword evidence="7" id="KW-0406">Ion transport</keyword>
<dbReference type="InterPro" id="IPR037066">
    <property type="entry name" value="Plug_dom_sf"/>
</dbReference>
<feature type="domain" description="TonB-dependent receptor plug" evidence="16">
    <location>
        <begin position="43"/>
        <end position="149"/>
    </location>
</feature>
<protein>
    <recommendedName>
        <fullName evidence="19">TonB-dependent receptor</fullName>
    </recommendedName>
</protein>
<dbReference type="CDD" id="cd01347">
    <property type="entry name" value="ligand_gated_channel"/>
    <property type="match status" value="1"/>
</dbReference>
<dbReference type="InterPro" id="IPR039426">
    <property type="entry name" value="TonB-dep_rcpt-like"/>
</dbReference>
<dbReference type="PANTHER" id="PTHR30069">
    <property type="entry name" value="TONB-DEPENDENT OUTER MEMBRANE RECEPTOR"/>
    <property type="match status" value="1"/>
</dbReference>
<keyword evidence="10" id="KW-0675">Receptor</keyword>
<dbReference type="GO" id="GO:0009279">
    <property type="term" value="C:cell outer membrane"/>
    <property type="evidence" value="ECO:0007669"/>
    <property type="project" value="UniProtKB-SubCell"/>
</dbReference>
<dbReference type="GO" id="GO:0006811">
    <property type="term" value="P:monoatomic ion transport"/>
    <property type="evidence" value="ECO:0007669"/>
    <property type="project" value="UniProtKB-KW"/>
</dbReference>
<evidence type="ECO:0000259" key="16">
    <source>
        <dbReference type="Pfam" id="PF07715"/>
    </source>
</evidence>
<dbReference type="Proteomes" id="UP000178776">
    <property type="component" value="Chromosome"/>
</dbReference>
<proteinExistence type="inferred from homology"/>
<evidence type="ECO:0000256" key="5">
    <source>
        <dbReference type="ARBA" id="ARBA00022692"/>
    </source>
</evidence>
<dbReference type="STRING" id="1108595.BKX93_12905"/>
<feature type="chain" id="PRO_5009443135" description="TonB-dependent receptor" evidence="14">
    <location>
        <begin position="22"/>
        <end position="621"/>
    </location>
</feature>
<evidence type="ECO:0000256" key="6">
    <source>
        <dbReference type="ARBA" id="ARBA00022729"/>
    </source>
</evidence>
<name>A0A1D9LHS8_9NEIS</name>
<dbReference type="RefSeq" id="WP_070980118.1">
    <property type="nucleotide sequence ID" value="NZ_CP017707.1"/>
</dbReference>
<dbReference type="SUPFAM" id="SSF56935">
    <property type="entry name" value="Porins"/>
    <property type="match status" value="1"/>
</dbReference>
<dbReference type="GO" id="GO:0015889">
    <property type="term" value="P:cobalamin transport"/>
    <property type="evidence" value="ECO:0007669"/>
    <property type="project" value="TreeGrafter"/>
</dbReference>
<keyword evidence="9 12" id="KW-0472">Membrane</keyword>
<evidence type="ECO:0000256" key="3">
    <source>
        <dbReference type="ARBA" id="ARBA00022448"/>
    </source>
</evidence>
<evidence type="ECO:0000256" key="4">
    <source>
        <dbReference type="ARBA" id="ARBA00022452"/>
    </source>
</evidence>
<feature type="domain" description="TonB-dependent receptor-like beta-barrel" evidence="15">
    <location>
        <begin position="173"/>
        <end position="595"/>
    </location>
</feature>
<dbReference type="PROSITE" id="PS52016">
    <property type="entry name" value="TONB_DEPENDENT_REC_3"/>
    <property type="match status" value="1"/>
</dbReference>
<keyword evidence="8 13" id="KW-0798">TonB box</keyword>
<dbReference type="Pfam" id="PF00593">
    <property type="entry name" value="TonB_dep_Rec_b-barrel"/>
    <property type="match status" value="1"/>
</dbReference>
<dbReference type="AlphaFoldDB" id="A0A1D9LHS8"/>
<sequence length="621" mass="67663">MFKLQTCAALTALACSSLALADGVPQFVGDPVIVTASRIAQPLSKTLADATVITRDEIEESGAQTLQQVLSRQAAVTITSNGGPGTTSSIFMRGTNSNHTVVLVDGMRISSATTGTTAIQNIPLAQIERIEILRGPASSLYGADAIGGVIQIFTRKGEGAPRFNAGFETGSRGTGKLTAGVDGKSGNTAYSLQLSHAESNGFSATNSKNAFGYNPDNDGYRNDGYTANVTQTLAPGHDLTLRLFQTFARADFDQNLVGQDWTDTRLTGQSLESRNRFTDLWTSTLRFSHSQDKQETFSDAAGGQRNSLYQTTQNEWTWQNDLSTAWGNFALGATHNDQRVESSDLFTKNTRAQYAGFATYQLEKGKSLFQASLRRDHDDQFGGKTTGKLDYGYRFADGWLARAGYGTAYKAPTFNDLYYPPTDMPEYNYHYRSNPNLKPESSLNSELALVYSKNASRFSLTAFHNQVSDLIASTTTADGIDTRINVSRATIRGLTLEGATMVAGVDLGANLTLLDARDDGTGHRLERRPRQSANFTASKELGRWTLGAEQQIVSRRYDDPANTESKALHGYGVTNAFANYRFAKSWTATARVDNLFDREYETAYGYNTGGLGAFIGVRYSQ</sequence>